<evidence type="ECO:0000313" key="1">
    <source>
        <dbReference type="EMBL" id="KAJ7537788.1"/>
    </source>
</evidence>
<organism evidence="1 2">
    <name type="scientific">Diphasiastrum complanatum</name>
    <name type="common">Issler's clubmoss</name>
    <name type="synonym">Lycopodium complanatum</name>
    <dbReference type="NCBI Taxonomy" id="34168"/>
    <lineage>
        <taxon>Eukaryota</taxon>
        <taxon>Viridiplantae</taxon>
        <taxon>Streptophyta</taxon>
        <taxon>Embryophyta</taxon>
        <taxon>Tracheophyta</taxon>
        <taxon>Lycopodiopsida</taxon>
        <taxon>Lycopodiales</taxon>
        <taxon>Lycopodiaceae</taxon>
        <taxon>Lycopodioideae</taxon>
        <taxon>Diphasiastrum</taxon>
    </lineage>
</organism>
<gene>
    <name evidence="1" type="ORF">O6H91_11G022100</name>
</gene>
<dbReference type="Proteomes" id="UP001162992">
    <property type="component" value="Chromosome 11"/>
</dbReference>
<accession>A0ACC2C7E3</accession>
<reference evidence="2" key="1">
    <citation type="journal article" date="2024" name="Proc. Natl. Acad. Sci. U.S.A.">
        <title>Extraordinary preservation of gene collinearity over three hundred million years revealed in homosporous lycophytes.</title>
        <authorList>
            <person name="Li C."/>
            <person name="Wickell D."/>
            <person name="Kuo L.Y."/>
            <person name="Chen X."/>
            <person name="Nie B."/>
            <person name="Liao X."/>
            <person name="Peng D."/>
            <person name="Ji J."/>
            <person name="Jenkins J."/>
            <person name="Williams M."/>
            <person name="Shu S."/>
            <person name="Plott C."/>
            <person name="Barry K."/>
            <person name="Rajasekar S."/>
            <person name="Grimwood J."/>
            <person name="Han X."/>
            <person name="Sun S."/>
            <person name="Hou Z."/>
            <person name="He W."/>
            <person name="Dai G."/>
            <person name="Sun C."/>
            <person name="Schmutz J."/>
            <person name="Leebens-Mack J.H."/>
            <person name="Li F.W."/>
            <person name="Wang L."/>
        </authorList>
    </citation>
    <scope>NUCLEOTIDE SEQUENCE [LARGE SCALE GENOMIC DNA]</scope>
    <source>
        <strain evidence="2">cv. PW_Plant_1</strain>
    </source>
</reference>
<evidence type="ECO:0000313" key="2">
    <source>
        <dbReference type="Proteomes" id="UP001162992"/>
    </source>
</evidence>
<proteinExistence type="predicted"/>
<comment type="caution">
    <text evidence="1">The sequence shown here is derived from an EMBL/GenBank/DDBJ whole genome shotgun (WGS) entry which is preliminary data.</text>
</comment>
<protein>
    <submittedName>
        <fullName evidence="1">Uncharacterized protein</fullName>
    </submittedName>
</protein>
<keyword evidence="2" id="KW-1185">Reference proteome</keyword>
<dbReference type="EMBL" id="CM055102">
    <property type="protein sequence ID" value="KAJ7537788.1"/>
    <property type="molecule type" value="Genomic_DNA"/>
</dbReference>
<name>A0ACC2C7E3_DIPCM</name>
<sequence>MRALYITLLPQCPHTPGRAAPLLIGRLPLKSVTLSRNLNTAYCFSKQNHHVHWKRGRKTVLVQRQQNFGFSWRIASGKPQRLHTLPAKCGLASGEGLCSSASDACTEDTAKFTRFLPSSDHSRSDWDCTKDGAQFMRFSPFSDSSRSGWDCTEDRAQVLKCSRFSDHSRSGFARALLHQKQQLIKDFGKFVSALFLLLALSLAPHRVLCEAAVAAPKGRAASSSSREQIQKQEGGDKEAAAVENQVQIDGSSPKDRASEVQSGNAGAVAEAEDEIYRFDEYNDFLDTSVLEGISSKIEAEKAERERRFEDALGAKRRVKELEAFMLEGFKSESALGQKVEEEKQAIVAEGRRLQGKVLLEMEVAVTSLKGEEAELASRADRAYKEYENLKGTMEKLAQKEGKQTQKEVLESKLKDLQRSIKELSENLSRVKTEIFAMKLEGWKAATEDVVSALDRSLTAIEEFWQQWKQRAGGRSTKYSKESKTLSNELAVVKRFSEAGKKMWEQTILPLAVGVHDTTETLDEGTRKLVEDIKLEAEKSKRLQETVDELIRDQMKSVGEEKLELMRTPEELVAKGFSPAEVKWMFGDEEVNVPGIAPLGTALGWKKWRQDKKAELKQYLLKNPEIGKQYVAEKQEQILKARDRVLAHTWFDEWNNRWEISPLGASYAATKLLVESARVRHDRRVMYLRLKGEEHEYFLNVQTYDEIFDNWGGFDALYLKMTTSGVPVTVERMPILFSEWEIEQQLQLPFKAIWWLLQKVWDLDLVRTIKPLYLKVFSQALEELMVRLVFPLSNRFLPQKAKVFLKLELPEAAEAAEPTEVMMWKQEAQKKVDARVETGNGPIPWWMALAVRCYVVGAPVVIALPWVAKVLFYPFQAKPLGPNEVEWKRKKVEKLQKRLEPGMKQQRVDPVKTLFDRMKRVKQPQVSLKDFAGIETVKEEVNEVITFLKNPNAFKEIGARPPRGVLIVGESGTGKTTLAMAIAAEAKVPLVEVQGAELEGGAWVGQGASNVRELFKTARELAPLIIFMDDFDHFAGIRGTTSDKSSQEHESLINQLLVELDGFETQEGVVMIATTSKPWTIDEALRRPGRMDRTIMLPSPNRREREQILKKVAEETMDKMLVNHVNWAVVAEKTAGLAPSQLKYVPQALESNALTGKITDEEELFSVYGWLATVNSITPKWIQKLSWVQNWEKGLIDWLGLKVTKGDLEMAVETMDAYGQTKTGLEVRDPPYVWTREGKFPHAVWAAGRGLVALLLPDFDVVDHIWLDPTSWEGIGFTSLTQKFDEGYQETGTLTRTYYEKQLVLCFGSYVASQLLLPYGENNNLSRFEIEEAQEIAANMVLQYGWGPDDSPMIYCAEGSEGAMSMGQSYEFEVGGKVKKLYLAGYNKALKMLQQNLKVLEALVEHLLESNVLSRKDMANILLEKGAIFEKEPFSLVTYSRATPFAGCRLLAYLVMLHGSVGGPSCSLATMLCSLMLCCKLQTFSLFMTCEL</sequence>